<name>A0A3B0XTG9_9ZZZZ</name>
<reference evidence="3" key="1">
    <citation type="submission" date="2018-06" db="EMBL/GenBank/DDBJ databases">
        <authorList>
            <person name="Zhirakovskaya E."/>
        </authorList>
    </citation>
    <scope>NUCLEOTIDE SEQUENCE</scope>
</reference>
<feature type="region of interest" description="Disordered" evidence="1">
    <location>
        <begin position="85"/>
        <end position="115"/>
    </location>
</feature>
<gene>
    <name evidence="3" type="ORF">MNBD_GAMMA11-3491</name>
</gene>
<dbReference type="InterPro" id="IPR025295">
    <property type="entry name" value="eCIS_core_dom"/>
</dbReference>
<proteinExistence type="predicted"/>
<evidence type="ECO:0000256" key="1">
    <source>
        <dbReference type="SAM" id="MobiDB-lite"/>
    </source>
</evidence>
<evidence type="ECO:0000259" key="2">
    <source>
        <dbReference type="Pfam" id="PF13699"/>
    </source>
</evidence>
<sequence>MIQHINTPRKKPRQRPVIKKTGGLLRIPSQTAPLIAQRKTGCSCGGNCPACQPDKFIPSGVTIGPSNDKYEQEADHVADSIMQAPENRIQRKPSGEGTSKKQSNTSLMQSSGKALNKQERSFFESRMNTDLGHVRLHSGADADKAATSVGARAFTLGNNIVIANGEYNFHSLRGKKLMAHELTHVIQQTVSADKESYLTSDTHNAIQRQEHEEEPEGAEGEFSLTRGFSLLPGGVTNRFGFEATLEVPLLDFQLGPLAFLNQLEITTEGSTESPSPIPLSATQIQALKTEIALRLISLKMDEIRRNTRFGNFNLQAGTGVNATASGELNTEGADAGVGANVSTNAEAGFQSLPFPFLGTRGVRIALGLEGEATAGISTGASPSIEFEGNASVGLSAPRLPGAPVVKLSLGGSAEMSRSGGRFVAEARGFSVIGSVVGRF</sequence>
<feature type="compositionally biased region" description="Polar residues" evidence="1">
    <location>
        <begin position="96"/>
        <end position="113"/>
    </location>
</feature>
<dbReference type="Pfam" id="PF13699">
    <property type="entry name" value="eCIS_core"/>
    <property type="match status" value="1"/>
</dbReference>
<dbReference type="AlphaFoldDB" id="A0A3B0XTG9"/>
<evidence type="ECO:0000313" key="3">
    <source>
        <dbReference type="EMBL" id="VAW59414.1"/>
    </source>
</evidence>
<protein>
    <recommendedName>
        <fullName evidence="2">eCIS core domain-containing protein</fullName>
    </recommendedName>
</protein>
<dbReference type="EMBL" id="UOFG01000081">
    <property type="protein sequence ID" value="VAW59414.1"/>
    <property type="molecule type" value="Genomic_DNA"/>
</dbReference>
<feature type="domain" description="eCIS core" evidence="2">
    <location>
        <begin position="115"/>
        <end position="189"/>
    </location>
</feature>
<accession>A0A3B0XTG9</accession>
<organism evidence="3">
    <name type="scientific">hydrothermal vent metagenome</name>
    <dbReference type="NCBI Taxonomy" id="652676"/>
    <lineage>
        <taxon>unclassified sequences</taxon>
        <taxon>metagenomes</taxon>
        <taxon>ecological metagenomes</taxon>
    </lineage>
</organism>